<feature type="compositionally biased region" description="Low complexity" evidence="9">
    <location>
        <begin position="463"/>
        <end position="474"/>
    </location>
</feature>
<comment type="subcellular location">
    <subcellularLocation>
        <location evidence="2">Cytoplasm</location>
    </subcellularLocation>
    <subcellularLocation>
        <location evidence="1">Nucleus</location>
    </subcellularLocation>
</comment>
<evidence type="ECO:0000256" key="6">
    <source>
        <dbReference type="ARBA" id="ARBA00022737"/>
    </source>
</evidence>
<dbReference type="PROSITE" id="PS50082">
    <property type="entry name" value="WD_REPEATS_2"/>
    <property type="match status" value="4"/>
</dbReference>
<evidence type="ECO:0000256" key="5">
    <source>
        <dbReference type="ARBA" id="ARBA00022574"/>
    </source>
</evidence>
<evidence type="ECO:0000256" key="3">
    <source>
        <dbReference type="ARBA" id="ARBA00008495"/>
    </source>
</evidence>
<dbReference type="GO" id="GO:0005634">
    <property type="term" value="C:nucleus"/>
    <property type="evidence" value="ECO:0007669"/>
    <property type="project" value="UniProtKB-SubCell"/>
</dbReference>
<dbReference type="GO" id="GO:0005737">
    <property type="term" value="C:cytoplasm"/>
    <property type="evidence" value="ECO:0007669"/>
    <property type="project" value="UniProtKB-SubCell"/>
</dbReference>
<feature type="repeat" description="WD" evidence="8">
    <location>
        <begin position="141"/>
        <end position="173"/>
    </location>
</feature>
<feature type="region of interest" description="Disordered" evidence="9">
    <location>
        <begin position="432"/>
        <end position="503"/>
    </location>
</feature>
<dbReference type="PANTHER" id="PTHR19849:SF0">
    <property type="entry name" value="PHOSPHOLIPASE A-2-ACTIVATING PROTEIN"/>
    <property type="match status" value="1"/>
</dbReference>
<dbReference type="InterPro" id="IPR011989">
    <property type="entry name" value="ARM-like"/>
</dbReference>
<dbReference type="OrthoDB" id="10265988at2759"/>
<dbReference type="GO" id="GO:0043161">
    <property type="term" value="P:proteasome-mediated ubiquitin-dependent protein catabolic process"/>
    <property type="evidence" value="ECO:0007669"/>
    <property type="project" value="TreeGrafter"/>
</dbReference>
<evidence type="ECO:0000256" key="4">
    <source>
        <dbReference type="ARBA" id="ARBA00022490"/>
    </source>
</evidence>
<dbReference type="GO" id="GO:0010992">
    <property type="term" value="P:ubiquitin recycling"/>
    <property type="evidence" value="ECO:0007669"/>
    <property type="project" value="TreeGrafter"/>
</dbReference>
<keyword evidence="7" id="KW-0539">Nucleus</keyword>
<dbReference type="InterPro" id="IPR038122">
    <property type="entry name" value="PFU_sf"/>
</dbReference>
<dbReference type="PANTHER" id="PTHR19849">
    <property type="entry name" value="PHOSPHOLIPASE A-2-ACTIVATING PROTEIN"/>
    <property type="match status" value="1"/>
</dbReference>
<dbReference type="SUPFAM" id="SSF50978">
    <property type="entry name" value="WD40 repeat-like"/>
    <property type="match status" value="1"/>
</dbReference>
<dbReference type="InterPro" id="IPR013535">
    <property type="entry name" value="PUL_dom"/>
</dbReference>
<dbReference type="GO" id="GO:0043130">
    <property type="term" value="F:ubiquitin binding"/>
    <property type="evidence" value="ECO:0007669"/>
    <property type="project" value="TreeGrafter"/>
</dbReference>
<dbReference type="InterPro" id="IPR015943">
    <property type="entry name" value="WD40/YVTN_repeat-like_dom_sf"/>
</dbReference>
<dbReference type="SMART" id="SM00320">
    <property type="entry name" value="WD40"/>
    <property type="match status" value="6"/>
</dbReference>
<dbReference type="Pfam" id="PF00400">
    <property type="entry name" value="WD40"/>
    <property type="match status" value="6"/>
</dbReference>
<dbReference type="FunFam" id="2.130.10.10:FF:000175">
    <property type="entry name" value="Phospholipase A-2-activating protein"/>
    <property type="match status" value="1"/>
</dbReference>
<organism evidence="12 13">
    <name type="scientific">Sanghuangporus baumii</name>
    <name type="common">Phellinus baumii</name>
    <dbReference type="NCBI Taxonomy" id="108892"/>
    <lineage>
        <taxon>Eukaryota</taxon>
        <taxon>Fungi</taxon>
        <taxon>Dikarya</taxon>
        <taxon>Basidiomycota</taxon>
        <taxon>Agaricomycotina</taxon>
        <taxon>Agaricomycetes</taxon>
        <taxon>Hymenochaetales</taxon>
        <taxon>Hymenochaetaceae</taxon>
        <taxon>Sanghuangporus</taxon>
    </lineage>
</organism>
<dbReference type="PROSITE" id="PS51396">
    <property type="entry name" value="PUL"/>
    <property type="match status" value="1"/>
</dbReference>
<keyword evidence="6" id="KW-0677">Repeat</keyword>
<evidence type="ECO:0000259" key="11">
    <source>
        <dbReference type="PROSITE" id="PS51396"/>
    </source>
</evidence>
<dbReference type="AlphaFoldDB" id="A0A9Q5HVC0"/>
<gene>
    <name evidence="12" type="ORF">A7U60_g6141</name>
</gene>
<sequence>MPYKLSASLSEHSSDVRAVVSPSNDLVLSASRDKTARSWTRTSSNAFSQDFTFRAGNKFLNAITYIPPSSEAPRGYMATGGNEAVINVYPLDAPSDEPRYALVGHTDNVCTLNTSPSGLLISGSWDRTARVWRNFQQVYELKGHEQSVWAALILDEAEDIFLTGSADKTIRLWMKHKLIRTFSGHTQAVRGLALIPHIGFASCSNDGEIRVWTTEGDVVSTLSGHTSFVYSLTVLPTGEIASGGEDRTLRIWRDEECIQTIVHPATSVWTVSSMLNGDIVTGSSDGVVRIFSNAEERWASSNELKEYDELVASQALPSFIEQLIESSSTWKWDSASMTWQKIGDVVDAVGSGRKQLYEGKEYDYVFDVDIQDGVPPLKLPYNANENPFTAAQRFLASHDLPMSYLDQVVQFIQQNTSGVSLSTTSEYSDPFTGASRYQGGGSSGPAASPAYADPFTGATRYQPPTISTPSAPSSGYGDPLTGGSRYAPPTAVPPPQTATPARSTSVVPVSTFLSFKQGNVNAMRGKVSELDDGFRNEISTTAVAIYGPEAERLDEAYAYLNQALTSPGKITAPPLDKAHLEAVEQILERWPSSSRFPIIDLARLISGNCPSAYTDSKVAQQFFASLLKAAEWDAPWDGQIPKSRETNMLLTLRALVNSVNESTPVGLGDWVGAILGELARAPYDALAKNHRVALATFLFNISCIRLKGPIESSSIGEQHLSLISMILHQEQKDGETAYRALVALGNTLFALKAQSISLAPGQVSEFRQALPGLRSRFLEDRTSAVIKDVETLLSS</sequence>
<dbReference type="Pfam" id="PF09070">
    <property type="entry name" value="PFU"/>
    <property type="match status" value="1"/>
</dbReference>
<feature type="domain" description="PFU" evidence="10">
    <location>
        <begin position="331"/>
        <end position="426"/>
    </location>
</feature>
<accession>A0A9Q5HVC0</accession>
<keyword evidence="5 8" id="KW-0853">WD repeat</keyword>
<evidence type="ECO:0000313" key="13">
    <source>
        <dbReference type="Proteomes" id="UP000757232"/>
    </source>
</evidence>
<dbReference type="Pfam" id="PF08324">
    <property type="entry name" value="PUL"/>
    <property type="match status" value="1"/>
</dbReference>
<evidence type="ECO:0000259" key="10">
    <source>
        <dbReference type="PROSITE" id="PS51394"/>
    </source>
</evidence>
<protein>
    <submittedName>
        <fullName evidence="12">Phospholipase A-2-activating protein</fullName>
    </submittedName>
</protein>
<dbReference type="Gene3D" id="2.130.10.10">
    <property type="entry name" value="YVTN repeat-like/Quinoprotein amine dehydrogenase"/>
    <property type="match status" value="1"/>
</dbReference>
<evidence type="ECO:0000256" key="7">
    <source>
        <dbReference type="ARBA" id="ARBA00023242"/>
    </source>
</evidence>
<comment type="similarity">
    <text evidence="3">Belongs to the WD repeat PLAP family.</text>
</comment>
<evidence type="ECO:0000256" key="2">
    <source>
        <dbReference type="ARBA" id="ARBA00004496"/>
    </source>
</evidence>
<comment type="caution">
    <text evidence="12">The sequence shown here is derived from an EMBL/GenBank/DDBJ whole genome shotgun (WGS) entry which is preliminary data.</text>
</comment>
<dbReference type="Gene3D" id="3.10.20.870">
    <property type="entry name" value="PFU (PLAA family ubiquitin binding), C-terminal domain"/>
    <property type="match status" value="1"/>
</dbReference>
<feature type="repeat" description="WD" evidence="8">
    <location>
        <begin position="102"/>
        <end position="132"/>
    </location>
</feature>
<feature type="domain" description="PUL" evidence="11">
    <location>
        <begin position="505"/>
        <end position="792"/>
    </location>
</feature>
<keyword evidence="13" id="KW-1185">Reference proteome</keyword>
<dbReference type="Gene3D" id="1.25.10.10">
    <property type="entry name" value="Leucine-rich Repeat Variant"/>
    <property type="match status" value="1"/>
</dbReference>
<dbReference type="Proteomes" id="UP000757232">
    <property type="component" value="Unassembled WGS sequence"/>
</dbReference>
<feature type="repeat" description="WD" evidence="8">
    <location>
        <begin position="182"/>
        <end position="212"/>
    </location>
</feature>
<evidence type="ECO:0000256" key="9">
    <source>
        <dbReference type="SAM" id="MobiDB-lite"/>
    </source>
</evidence>
<dbReference type="PROSITE" id="PS51394">
    <property type="entry name" value="PFU"/>
    <property type="match status" value="1"/>
</dbReference>
<dbReference type="EMBL" id="LNZH02000199">
    <property type="protein sequence ID" value="OCB86683.1"/>
    <property type="molecule type" value="Genomic_DNA"/>
</dbReference>
<reference evidence="12" key="1">
    <citation type="submission" date="2016-06" db="EMBL/GenBank/DDBJ databases">
        <title>Draft Genome sequence of the fungus Inonotus baumii.</title>
        <authorList>
            <person name="Zhu H."/>
            <person name="Lin W."/>
        </authorList>
    </citation>
    <scope>NUCLEOTIDE SEQUENCE</scope>
    <source>
        <strain evidence="12">821</strain>
    </source>
</reference>
<dbReference type="InterPro" id="IPR001680">
    <property type="entry name" value="WD40_rpt"/>
</dbReference>
<evidence type="ECO:0000256" key="1">
    <source>
        <dbReference type="ARBA" id="ARBA00004123"/>
    </source>
</evidence>
<dbReference type="InterPro" id="IPR036322">
    <property type="entry name" value="WD40_repeat_dom_sf"/>
</dbReference>
<keyword evidence="4" id="KW-0963">Cytoplasm</keyword>
<feature type="repeat" description="WD" evidence="8">
    <location>
        <begin position="222"/>
        <end position="252"/>
    </location>
</feature>
<dbReference type="PROSITE" id="PS50294">
    <property type="entry name" value="WD_REPEATS_REGION"/>
    <property type="match status" value="3"/>
</dbReference>
<dbReference type="InterPro" id="IPR015155">
    <property type="entry name" value="PFU"/>
</dbReference>
<name>A0A9Q5HVC0_SANBA</name>
<proteinExistence type="inferred from homology"/>
<dbReference type="CDD" id="cd00200">
    <property type="entry name" value="WD40"/>
    <property type="match status" value="1"/>
</dbReference>
<evidence type="ECO:0000313" key="12">
    <source>
        <dbReference type="EMBL" id="OCB86683.1"/>
    </source>
</evidence>
<evidence type="ECO:0000256" key="8">
    <source>
        <dbReference type="PROSITE-ProRule" id="PRU00221"/>
    </source>
</evidence>